<accession>A0A6J7IYR1</accession>
<feature type="compositionally biased region" description="Polar residues" evidence="1">
    <location>
        <begin position="1"/>
        <end position="12"/>
    </location>
</feature>
<evidence type="ECO:0000313" key="2">
    <source>
        <dbReference type="EMBL" id="CAB4935956.1"/>
    </source>
</evidence>
<evidence type="ECO:0000256" key="1">
    <source>
        <dbReference type="SAM" id="MobiDB-lite"/>
    </source>
</evidence>
<feature type="region of interest" description="Disordered" evidence="1">
    <location>
        <begin position="1"/>
        <end position="54"/>
    </location>
</feature>
<name>A0A6J7IYR1_9ZZZZ</name>
<sequence>MPRTPSARTSSAWRRHHASPGPVKSIGDPRPIHHCARYGTSASGRPCSSSSPARRIVPRISRAWSRASAAGGRRNARARAPSAYVSAGRRCIRIDAGSDGDWPPAESTLTHGVTQTTVRTPSSSRRRTIPAKSGNWWGLGRQVL</sequence>
<dbReference type="EMBL" id="CAFBMK010000200">
    <property type="protein sequence ID" value="CAB4935956.1"/>
    <property type="molecule type" value="Genomic_DNA"/>
</dbReference>
<dbReference type="AlphaFoldDB" id="A0A6J7IYR1"/>
<feature type="compositionally biased region" description="Low complexity" evidence="1">
    <location>
        <begin position="41"/>
        <end position="54"/>
    </location>
</feature>
<protein>
    <submittedName>
        <fullName evidence="2">Unannotated protein</fullName>
    </submittedName>
</protein>
<proteinExistence type="predicted"/>
<reference evidence="2" key="1">
    <citation type="submission" date="2020-05" db="EMBL/GenBank/DDBJ databases">
        <authorList>
            <person name="Chiriac C."/>
            <person name="Salcher M."/>
            <person name="Ghai R."/>
            <person name="Kavagutti S V."/>
        </authorList>
    </citation>
    <scope>NUCLEOTIDE SEQUENCE</scope>
</reference>
<organism evidence="2">
    <name type="scientific">freshwater metagenome</name>
    <dbReference type="NCBI Taxonomy" id="449393"/>
    <lineage>
        <taxon>unclassified sequences</taxon>
        <taxon>metagenomes</taxon>
        <taxon>ecological metagenomes</taxon>
    </lineage>
</organism>
<gene>
    <name evidence="2" type="ORF">UFOPK3564_02646</name>
</gene>